<dbReference type="EMBL" id="CYSA01000025">
    <property type="protein sequence ID" value="CUH66802.1"/>
    <property type="molecule type" value="Genomic_DNA"/>
</dbReference>
<proteinExistence type="predicted"/>
<dbReference type="Gene3D" id="3.40.50.1110">
    <property type="entry name" value="SGNH hydrolase"/>
    <property type="match status" value="1"/>
</dbReference>
<dbReference type="GO" id="GO:0016788">
    <property type="term" value="F:hydrolase activity, acting on ester bonds"/>
    <property type="evidence" value="ECO:0007669"/>
    <property type="project" value="UniProtKB-ARBA"/>
</dbReference>
<feature type="domain" description="Sialate O-acetylesterase" evidence="2">
    <location>
        <begin position="267"/>
        <end position="416"/>
    </location>
</feature>
<evidence type="ECO:0000313" key="3">
    <source>
        <dbReference type="EMBL" id="CUH66802.1"/>
    </source>
</evidence>
<keyword evidence="1" id="KW-0378">Hydrolase</keyword>
<dbReference type="InterPro" id="IPR005181">
    <property type="entry name" value="SASA"/>
</dbReference>
<evidence type="ECO:0000256" key="1">
    <source>
        <dbReference type="ARBA" id="ARBA00022801"/>
    </source>
</evidence>
<evidence type="ECO:0000259" key="2">
    <source>
        <dbReference type="Pfam" id="PF03629"/>
    </source>
</evidence>
<protein>
    <recommendedName>
        <fullName evidence="2">Sialate O-acetylesterase domain-containing protein</fullName>
    </recommendedName>
</protein>
<name>A0A0N7LVN6_THAGE</name>
<accession>A0A0N7LVN6</accession>
<sequence length="636" mass="68958">MPIDEINLTLTGSDPKELDVAEIEGKVNAVVGQANSELAGKSAAGHGHAIEDVADLQAAIDASTDGKVSDSILDLVAKAYALGANSLNAMVTFGAKGTRRVPFAVEPDGSLYIGPYRMRVSVANSLGLIHSITNRAGKLFFGVSKYGDMYFPGGKVRPLGDNSLGSLLSFGPTGKSWFYINKDHEFEAKTAGPLVYERAGDIYALEGNVETRLTETGDNAHGRYVGHGRVQFMSTRRRGVALRYECSIADPSDYEVAYGTKAAFEGFVHEGQSNMDGGANPAVDTVPFDEERAFKFVNGPIGRYDEDIGPEIVPLAEEDYQTQASSCAQDLLRYRPAMKLLMLGHAIGGKQIEELWKGGTEGAYERIITQLGYAAQLPGGTRVLAKILNQGEADSITLDLNWDDDVEQWLDDSNVDMLAALDQTDKLVLAMFQTSSIARYMESNPDGFTTPLLQLAAMKRRTDMFIIGPQYQHTFLEGGYQSHYDVNGHRDAGEKTAQALYQIVFKGEDWQPTQWTDVTVDNDTFVLDYTCPVGAIVSDDTTTIADPGNLGFNLVDAASTTIGSVTQTGDRQLTIQCSANIVAGNRLSNAIHNGDSGYSGRLRGTRSCIHDEDPKVGSYTSNNLFNHAIAQEYTHV</sequence>
<dbReference type="RefSeq" id="WP_058263358.1">
    <property type="nucleotide sequence ID" value="NZ_CP051181.1"/>
</dbReference>
<dbReference type="OrthoDB" id="184803at2"/>
<dbReference type="Pfam" id="PF03629">
    <property type="entry name" value="SASA"/>
    <property type="match status" value="1"/>
</dbReference>
<organism evidence="3 4">
    <name type="scientific">Thalassovita gelatinovora</name>
    <name type="common">Thalassobius gelatinovorus</name>
    <dbReference type="NCBI Taxonomy" id="53501"/>
    <lineage>
        <taxon>Bacteria</taxon>
        <taxon>Pseudomonadati</taxon>
        <taxon>Pseudomonadota</taxon>
        <taxon>Alphaproteobacteria</taxon>
        <taxon>Rhodobacterales</taxon>
        <taxon>Roseobacteraceae</taxon>
        <taxon>Thalassovita</taxon>
    </lineage>
</organism>
<dbReference type="SUPFAM" id="SSF52266">
    <property type="entry name" value="SGNH hydrolase"/>
    <property type="match status" value="1"/>
</dbReference>
<keyword evidence="4" id="KW-1185">Reference proteome</keyword>
<gene>
    <name evidence="3" type="ORF">TG4357_02647</name>
</gene>
<dbReference type="InterPro" id="IPR036514">
    <property type="entry name" value="SGNH_hydro_sf"/>
</dbReference>
<dbReference type="STRING" id="53501.SAMN04488043_105184"/>
<dbReference type="Proteomes" id="UP000051587">
    <property type="component" value="Unassembled WGS sequence"/>
</dbReference>
<reference evidence="3 4" key="1">
    <citation type="submission" date="2015-09" db="EMBL/GenBank/DDBJ databases">
        <authorList>
            <consortium name="Swine Surveillance"/>
        </authorList>
    </citation>
    <scope>NUCLEOTIDE SEQUENCE [LARGE SCALE GENOMIC DNA]</scope>
    <source>
        <strain evidence="3 4">CECT 4357</strain>
    </source>
</reference>
<dbReference type="AlphaFoldDB" id="A0A0N7LVN6"/>
<evidence type="ECO:0000313" key="4">
    <source>
        <dbReference type="Proteomes" id="UP000051587"/>
    </source>
</evidence>